<dbReference type="EMBL" id="PEZX01000035">
    <property type="protein sequence ID" value="PIS06804.1"/>
    <property type="molecule type" value="Genomic_DNA"/>
</dbReference>
<gene>
    <name evidence="1" type="ORF">COT79_02695</name>
</gene>
<organism evidence="1 2">
    <name type="scientific">Candidatus Berkelbacteria bacterium CG10_big_fil_rev_8_21_14_0_10_43_14</name>
    <dbReference type="NCBI Taxonomy" id="1974515"/>
    <lineage>
        <taxon>Bacteria</taxon>
        <taxon>Candidatus Berkelbacteria</taxon>
    </lineage>
</organism>
<accession>A0A2M6R827</accession>
<evidence type="ECO:0000313" key="1">
    <source>
        <dbReference type="EMBL" id="PIS06804.1"/>
    </source>
</evidence>
<sequence length="85" mass="9450">MTKEVDALAVITAQGFEDVENKIDSVDRKLSERIDYNAQLSAQRDCEHADKIDGVAKMLSGDLEPVYDDVANLKSRVTKPEQVVL</sequence>
<reference evidence="2" key="1">
    <citation type="submission" date="2017-09" db="EMBL/GenBank/DDBJ databases">
        <title>Depth-based differentiation of microbial function through sediment-hosted aquifers and enrichment of novel symbionts in the deep terrestrial subsurface.</title>
        <authorList>
            <person name="Probst A.J."/>
            <person name="Ladd B."/>
            <person name="Jarett J.K."/>
            <person name="Geller-Mcgrath D.E."/>
            <person name="Sieber C.M.K."/>
            <person name="Emerson J.B."/>
            <person name="Anantharaman K."/>
            <person name="Thomas B.C."/>
            <person name="Malmstrom R."/>
            <person name="Stieglmeier M."/>
            <person name="Klingl A."/>
            <person name="Woyke T."/>
            <person name="Ryan C.M."/>
            <person name="Banfield J.F."/>
        </authorList>
    </citation>
    <scope>NUCLEOTIDE SEQUENCE [LARGE SCALE GENOMIC DNA]</scope>
</reference>
<comment type="caution">
    <text evidence="1">The sequence shown here is derived from an EMBL/GenBank/DDBJ whole genome shotgun (WGS) entry which is preliminary data.</text>
</comment>
<dbReference type="Proteomes" id="UP000231162">
    <property type="component" value="Unassembled WGS sequence"/>
</dbReference>
<protein>
    <submittedName>
        <fullName evidence="1">Uncharacterized protein</fullName>
    </submittedName>
</protein>
<name>A0A2M6R827_9BACT</name>
<proteinExistence type="predicted"/>
<evidence type="ECO:0000313" key="2">
    <source>
        <dbReference type="Proteomes" id="UP000231162"/>
    </source>
</evidence>
<dbReference type="AlphaFoldDB" id="A0A2M6R827"/>